<dbReference type="InterPro" id="IPR021130">
    <property type="entry name" value="PRib-ATP_PPHydrolase-like"/>
</dbReference>
<name>A0A382V442_9ZZZZ</name>
<dbReference type="EMBL" id="UINC01149006">
    <property type="protein sequence ID" value="SVD41207.1"/>
    <property type="molecule type" value="Genomic_DNA"/>
</dbReference>
<accession>A0A382V442</accession>
<evidence type="ECO:0000313" key="1">
    <source>
        <dbReference type="EMBL" id="SVD41207.1"/>
    </source>
</evidence>
<protein>
    <recommendedName>
        <fullName evidence="2">NTP pyrophosphohydrolase MazG putative catalytic core domain-containing protein</fullName>
    </recommendedName>
</protein>
<dbReference type="Gene3D" id="1.10.287.1080">
    <property type="entry name" value="MazG-like"/>
    <property type="match status" value="1"/>
</dbReference>
<proteinExistence type="predicted"/>
<gene>
    <name evidence="1" type="ORF">METZ01_LOCUS394061</name>
</gene>
<dbReference type="SUPFAM" id="SSF101386">
    <property type="entry name" value="all-alpha NTP pyrophosphatases"/>
    <property type="match status" value="1"/>
</dbReference>
<reference evidence="1" key="1">
    <citation type="submission" date="2018-05" db="EMBL/GenBank/DDBJ databases">
        <authorList>
            <person name="Lanie J.A."/>
            <person name="Ng W.-L."/>
            <person name="Kazmierczak K.M."/>
            <person name="Andrzejewski T.M."/>
            <person name="Davidsen T.M."/>
            <person name="Wayne K.J."/>
            <person name="Tettelin H."/>
            <person name="Glass J.I."/>
            <person name="Rusch D."/>
            <person name="Podicherti R."/>
            <person name="Tsui H.-C.T."/>
            <person name="Winkler M.E."/>
        </authorList>
    </citation>
    <scope>NUCLEOTIDE SEQUENCE</scope>
</reference>
<dbReference type="CDD" id="cd11540">
    <property type="entry name" value="NTP-PPase_u3"/>
    <property type="match status" value="1"/>
</dbReference>
<organism evidence="1">
    <name type="scientific">marine metagenome</name>
    <dbReference type="NCBI Taxonomy" id="408172"/>
    <lineage>
        <taxon>unclassified sequences</taxon>
        <taxon>metagenomes</taxon>
        <taxon>ecological metagenomes</taxon>
    </lineage>
</organism>
<dbReference type="AlphaFoldDB" id="A0A382V442"/>
<dbReference type="Pfam" id="PF01503">
    <property type="entry name" value="PRA-PH"/>
    <property type="match status" value="1"/>
</dbReference>
<evidence type="ECO:0008006" key="2">
    <source>
        <dbReference type="Google" id="ProtNLM"/>
    </source>
</evidence>
<sequence length="191" mass="22043">MHKTVDEKIDQWFEDRGIVANGKTMSQAIKTLEETTELIDAINTNNLLEIVDAVGDIYVTLRGVCKVQGIDLTFCAEAAYNEIKDRKGYLRPDGTFVREHDRLPEKLMSDDYEHTEEYYDTERNRAVETVNDNIYVKDEETGRNKQMSAKEYWDSLPDVVASKDIPTRTVWRTDPNDPKVIPFTEDSKDVD</sequence>